<keyword evidence="1" id="KW-0732">Signal</keyword>
<keyword evidence="3" id="KW-1185">Reference proteome</keyword>
<dbReference type="Gene3D" id="1.25.40.10">
    <property type="entry name" value="Tetratricopeptide repeat domain"/>
    <property type="match status" value="1"/>
</dbReference>
<dbReference type="SUPFAM" id="SSF48452">
    <property type="entry name" value="TPR-like"/>
    <property type="match status" value="1"/>
</dbReference>
<comment type="caution">
    <text evidence="2">The sequence shown here is derived from an EMBL/GenBank/DDBJ whole genome shotgun (WGS) entry which is preliminary data.</text>
</comment>
<sequence length="177" mass="19311">MKTNILIAILALAALPAAADEANDAYLRGMEAMKNNDAEGAQKAFAETLRLRPDHPYARYQLGRLKQEAPMMSARKKEAQLASVRLPEINFEEAPLSEAVAALNAMIETESGKTLGKENAVIPNLMVQDSTGQLGKKEVTLQLKNIPANTVLNYVLDQVGGRIRYDEHATLILPKGD</sequence>
<dbReference type="EMBL" id="BAABRI010000008">
    <property type="protein sequence ID" value="GAA5482517.1"/>
    <property type="molecule type" value="Genomic_DNA"/>
</dbReference>
<name>A0ABP9UM82_9BACT</name>
<dbReference type="RefSeq" id="WP_353566656.1">
    <property type="nucleotide sequence ID" value="NZ_BAABRI010000008.1"/>
</dbReference>
<protein>
    <recommendedName>
        <fullName evidence="4">Tetratricopeptide repeat protein</fullName>
    </recommendedName>
</protein>
<dbReference type="Proteomes" id="UP001476282">
    <property type="component" value="Unassembled WGS sequence"/>
</dbReference>
<evidence type="ECO:0000313" key="2">
    <source>
        <dbReference type="EMBL" id="GAA5482517.1"/>
    </source>
</evidence>
<reference evidence="2 3" key="1">
    <citation type="submission" date="2024-02" db="EMBL/GenBank/DDBJ databases">
        <title>Haloferula sargassicola NBRC 104335.</title>
        <authorList>
            <person name="Ichikawa N."/>
            <person name="Katano-Makiyama Y."/>
            <person name="Hidaka K."/>
        </authorList>
    </citation>
    <scope>NUCLEOTIDE SEQUENCE [LARGE SCALE GENOMIC DNA]</scope>
    <source>
        <strain evidence="2 3">NBRC 104335</strain>
    </source>
</reference>
<accession>A0ABP9UM82</accession>
<dbReference type="InterPro" id="IPR011990">
    <property type="entry name" value="TPR-like_helical_dom_sf"/>
</dbReference>
<evidence type="ECO:0008006" key="4">
    <source>
        <dbReference type="Google" id="ProtNLM"/>
    </source>
</evidence>
<evidence type="ECO:0000256" key="1">
    <source>
        <dbReference type="SAM" id="SignalP"/>
    </source>
</evidence>
<proteinExistence type="predicted"/>
<feature type="signal peptide" evidence="1">
    <location>
        <begin position="1"/>
        <end position="19"/>
    </location>
</feature>
<feature type="chain" id="PRO_5046769674" description="Tetratricopeptide repeat protein" evidence="1">
    <location>
        <begin position="20"/>
        <end position="177"/>
    </location>
</feature>
<gene>
    <name evidence="2" type="ORF">Hsar01_01739</name>
</gene>
<evidence type="ECO:0000313" key="3">
    <source>
        <dbReference type="Proteomes" id="UP001476282"/>
    </source>
</evidence>
<organism evidence="2 3">
    <name type="scientific">Haloferula sargassicola</name>
    <dbReference type="NCBI Taxonomy" id="490096"/>
    <lineage>
        <taxon>Bacteria</taxon>
        <taxon>Pseudomonadati</taxon>
        <taxon>Verrucomicrobiota</taxon>
        <taxon>Verrucomicrobiia</taxon>
        <taxon>Verrucomicrobiales</taxon>
        <taxon>Verrucomicrobiaceae</taxon>
        <taxon>Haloferula</taxon>
    </lineage>
</organism>